<keyword evidence="5" id="KW-0067">ATP-binding</keyword>
<organism evidence="7 8">
    <name type="scientific">Paenibacillus darwinianus</name>
    <dbReference type="NCBI Taxonomy" id="1380763"/>
    <lineage>
        <taxon>Bacteria</taxon>
        <taxon>Bacillati</taxon>
        <taxon>Bacillota</taxon>
        <taxon>Bacilli</taxon>
        <taxon>Bacillales</taxon>
        <taxon>Paenibacillaceae</taxon>
        <taxon>Paenibacillus</taxon>
    </lineage>
</organism>
<evidence type="ECO:0000256" key="6">
    <source>
        <dbReference type="ARBA" id="ARBA00022993"/>
    </source>
</evidence>
<dbReference type="SUPFAM" id="SSF53067">
    <property type="entry name" value="Actin-like ATPase domain"/>
    <property type="match status" value="1"/>
</dbReference>
<dbReference type="InterPro" id="IPR011602">
    <property type="entry name" value="Type_II_PanK_bac"/>
</dbReference>
<evidence type="ECO:0000256" key="5">
    <source>
        <dbReference type="ARBA" id="ARBA00022840"/>
    </source>
</evidence>
<evidence type="ECO:0000256" key="3">
    <source>
        <dbReference type="ARBA" id="ARBA00022741"/>
    </source>
</evidence>
<name>A0A9W5S0R6_9BACL</name>
<dbReference type="GO" id="GO:0005524">
    <property type="term" value="F:ATP binding"/>
    <property type="evidence" value="ECO:0007669"/>
    <property type="project" value="UniProtKB-KW"/>
</dbReference>
<dbReference type="PIRSF" id="PIRSF036940">
    <property type="entry name" value="PanK_bac_aCoA"/>
    <property type="match status" value="1"/>
</dbReference>
<keyword evidence="6" id="KW-0173">Coenzyme A biosynthesis</keyword>
<dbReference type="Pfam" id="PF03630">
    <property type="entry name" value="Fumble"/>
    <property type="match status" value="1"/>
</dbReference>
<sequence>MEKAGIDAGGTLVKVAYEENDRSIRYVKLTSDPLESVAAWIRNELPEAQLCLTGGRASRLLNLLGRPAVFVSEFEATCEGARRLLEQGGKQWDRFLLTNVGTGTSIHIVSREGAARVGGTGVGGGTILGLSRLLAGTGDFGSIVKVAQAGRRDATDLKVSHIYEGAVPPIDGNLTASNFGRVEETIRRSAGLEESAVFPAEDVLASVIGMVGETVATVSVHAAGQHAAQVIVYIGSSFEWNGPLQEAVASYTRFRGAEPYFAPNGAFSGALGALLALTPHSRCSDPRYNE</sequence>
<reference evidence="7 8" key="1">
    <citation type="submission" date="2014-02" db="EMBL/GenBank/DDBJ databases">
        <title>Genome sequence of Paenibacillus darwinianus reveals adaptive mechanisms for survival in Antarctic soils.</title>
        <authorList>
            <person name="Dsouza M."/>
            <person name="Taylor M.W."/>
            <person name="Turner S.J."/>
            <person name="Aislabie J."/>
        </authorList>
    </citation>
    <scope>NUCLEOTIDE SEQUENCE [LARGE SCALE GENOMIC DNA]</scope>
    <source>
        <strain evidence="7 8">CE1</strain>
    </source>
</reference>
<keyword evidence="1" id="KW-0963">Cytoplasm</keyword>
<proteinExistence type="predicted"/>
<dbReference type="CDD" id="cd24085">
    <property type="entry name" value="ASKHA_NBD_PanK-II_bac"/>
    <property type="match status" value="1"/>
</dbReference>
<dbReference type="Gene3D" id="3.30.420.40">
    <property type="match status" value="1"/>
</dbReference>
<accession>A0A9W5S0R6</accession>
<dbReference type="GO" id="GO:0005829">
    <property type="term" value="C:cytosol"/>
    <property type="evidence" value="ECO:0007669"/>
    <property type="project" value="TreeGrafter"/>
</dbReference>
<dbReference type="AlphaFoldDB" id="A0A9W5S0R6"/>
<evidence type="ECO:0000256" key="1">
    <source>
        <dbReference type="ARBA" id="ARBA00022490"/>
    </source>
</evidence>
<keyword evidence="2" id="KW-0808">Transferase</keyword>
<evidence type="ECO:0000313" key="7">
    <source>
        <dbReference type="EMBL" id="EXX86910.1"/>
    </source>
</evidence>
<keyword evidence="8" id="KW-1185">Reference proteome</keyword>
<dbReference type="PANTHER" id="PTHR12280">
    <property type="entry name" value="PANTOTHENATE KINASE"/>
    <property type="match status" value="1"/>
</dbReference>
<dbReference type="Proteomes" id="UP000053750">
    <property type="component" value="Unassembled WGS sequence"/>
</dbReference>
<dbReference type="InterPro" id="IPR043129">
    <property type="entry name" value="ATPase_NBD"/>
</dbReference>
<evidence type="ECO:0000313" key="8">
    <source>
        <dbReference type="Proteomes" id="UP000053750"/>
    </source>
</evidence>
<dbReference type="PANTHER" id="PTHR12280:SF20">
    <property type="entry name" value="4'-PHOSPHOPANTETHEINE PHOSPHATASE"/>
    <property type="match status" value="1"/>
</dbReference>
<dbReference type="NCBIfam" id="NF009842">
    <property type="entry name" value="PRK13317.1"/>
    <property type="match status" value="1"/>
</dbReference>
<dbReference type="GO" id="GO:0004594">
    <property type="term" value="F:pantothenate kinase activity"/>
    <property type="evidence" value="ECO:0007669"/>
    <property type="project" value="InterPro"/>
</dbReference>
<keyword evidence="4 7" id="KW-0418">Kinase</keyword>
<dbReference type="GO" id="GO:0015937">
    <property type="term" value="P:coenzyme A biosynthetic process"/>
    <property type="evidence" value="ECO:0007669"/>
    <property type="project" value="UniProtKB-KW"/>
</dbReference>
<comment type="caution">
    <text evidence="7">The sequence shown here is derived from an EMBL/GenBank/DDBJ whole genome shotgun (WGS) entry which is preliminary data.</text>
</comment>
<dbReference type="EMBL" id="JFHU01000174">
    <property type="protein sequence ID" value="EXX86910.1"/>
    <property type="molecule type" value="Genomic_DNA"/>
</dbReference>
<keyword evidence="3" id="KW-0547">Nucleotide-binding</keyword>
<dbReference type="InterPro" id="IPR004567">
    <property type="entry name" value="Type_II_PanK"/>
</dbReference>
<protein>
    <submittedName>
        <fullName evidence="7">Pantothenate kinase</fullName>
    </submittedName>
</protein>
<evidence type="ECO:0000256" key="4">
    <source>
        <dbReference type="ARBA" id="ARBA00022777"/>
    </source>
</evidence>
<gene>
    <name evidence="7" type="ORF">BG53_05135</name>
</gene>
<evidence type="ECO:0000256" key="2">
    <source>
        <dbReference type="ARBA" id="ARBA00022679"/>
    </source>
</evidence>